<organism evidence="1 2">
    <name type="scientific">Triticum urartu</name>
    <name type="common">Red wild einkorn</name>
    <name type="synonym">Crithodium urartu</name>
    <dbReference type="NCBI Taxonomy" id="4572"/>
    <lineage>
        <taxon>Eukaryota</taxon>
        <taxon>Viridiplantae</taxon>
        <taxon>Streptophyta</taxon>
        <taxon>Embryophyta</taxon>
        <taxon>Tracheophyta</taxon>
        <taxon>Spermatophyta</taxon>
        <taxon>Magnoliopsida</taxon>
        <taxon>Liliopsida</taxon>
        <taxon>Poales</taxon>
        <taxon>Poaceae</taxon>
        <taxon>BOP clade</taxon>
        <taxon>Pooideae</taxon>
        <taxon>Triticodae</taxon>
        <taxon>Triticeae</taxon>
        <taxon>Triticinae</taxon>
        <taxon>Triticum</taxon>
    </lineage>
</organism>
<evidence type="ECO:0000313" key="2">
    <source>
        <dbReference type="Proteomes" id="UP000015106"/>
    </source>
</evidence>
<reference evidence="1" key="3">
    <citation type="submission" date="2022-06" db="UniProtKB">
        <authorList>
            <consortium name="EnsemblPlants"/>
        </authorList>
    </citation>
    <scope>IDENTIFICATION</scope>
</reference>
<protein>
    <submittedName>
        <fullName evidence="1">Uncharacterized protein</fullName>
    </submittedName>
</protein>
<keyword evidence="2" id="KW-1185">Reference proteome</keyword>
<evidence type="ECO:0000313" key="1">
    <source>
        <dbReference type="EnsemblPlants" id="TuG1812G0700001508.01.T01.cds463858"/>
    </source>
</evidence>
<name>A0A8R7R180_TRIUA</name>
<sequence>MVLGASARGPVLPFQFSRRAVADEVVFGGHVHAAVVGWQCQSDVLHHHPLVKGKNCILRA</sequence>
<dbReference type="AlphaFoldDB" id="A0A8R7R180"/>
<proteinExistence type="predicted"/>
<reference evidence="1" key="2">
    <citation type="submission" date="2018-03" db="EMBL/GenBank/DDBJ databases">
        <title>The Triticum urartu genome reveals the dynamic nature of wheat genome evolution.</title>
        <authorList>
            <person name="Ling H."/>
            <person name="Ma B."/>
            <person name="Shi X."/>
            <person name="Liu H."/>
            <person name="Dong L."/>
            <person name="Sun H."/>
            <person name="Cao Y."/>
            <person name="Gao Q."/>
            <person name="Zheng S."/>
            <person name="Li Y."/>
            <person name="Yu Y."/>
            <person name="Du H."/>
            <person name="Qi M."/>
            <person name="Li Y."/>
            <person name="Yu H."/>
            <person name="Cui Y."/>
            <person name="Wang N."/>
            <person name="Chen C."/>
            <person name="Wu H."/>
            <person name="Zhao Y."/>
            <person name="Zhang J."/>
            <person name="Li Y."/>
            <person name="Zhou W."/>
            <person name="Zhang B."/>
            <person name="Hu W."/>
            <person name="Eijk M."/>
            <person name="Tang J."/>
            <person name="Witsenboer H."/>
            <person name="Zhao S."/>
            <person name="Li Z."/>
            <person name="Zhang A."/>
            <person name="Wang D."/>
            <person name="Liang C."/>
        </authorList>
    </citation>
    <scope>NUCLEOTIDE SEQUENCE [LARGE SCALE GENOMIC DNA]</scope>
    <source>
        <strain evidence="1">cv. G1812</strain>
    </source>
</reference>
<reference evidence="2" key="1">
    <citation type="journal article" date="2013" name="Nature">
        <title>Draft genome of the wheat A-genome progenitor Triticum urartu.</title>
        <authorList>
            <person name="Ling H.Q."/>
            <person name="Zhao S."/>
            <person name="Liu D."/>
            <person name="Wang J."/>
            <person name="Sun H."/>
            <person name="Zhang C."/>
            <person name="Fan H."/>
            <person name="Li D."/>
            <person name="Dong L."/>
            <person name="Tao Y."/>
            <person name="Gao C."/>
            <person name="Wu H."/>
            <person name="Li Y."/>
            <person name="Cui Y."/>
            <person name="Guo X."/>
            <person name="Zheng S."/>
            <person name="Wang B."/>
            <person name="Yu K."/>
            <person name="Liang Q."/>
            <person name="Yang W."/>
            <person name="Lou X."/>
            <person name="Chen J."/>
            <person name="Feng M."/>
            <person name="Jian J."/>
            <person name="Zhang X."/>
            <person name="Luo G."/>
            <person name="Jiang Y."/>
            <person name="Liu J."/>
            <person name="Wang Z."/>
            <person name="Sha Y."/>
            <person name="Zhang B."/>
            <person name="Wu H."/>
            <person name="Tang D."/>
            <person name="Shen Q."/>
            <person name="Xue P."/>
            <person name="Zou S."/>
            <person name="Wang X."/>
            <person name="Liu X."/>
            <person name="Wang F."/>
            <person name="Yang Y."/>
            <person name="An X."/>
            <person name="Dong Z."/>
            <person name="Zhang K."/>
            <person name="Zhang X."/>
            <person name="Luo M.C."/>
            <person name="Dvorak J."/>
            <person name="Tong Y."/>
            <person name="Wang J."/>
            <person name="Yang H."/>
            <person name="Li Z."/>
            <person name="Wang D."/>
            <person name="Zhang A."/>
            <person name="Wang J."/>
        </authorList>
    </citation>
    <scope>NUCLEOTIDE SEQUENCE</scope>
    <source>
        <strain evidence="2">cv. G1812</strain>
    </source>
</reference>
<dbReference type="EnsemblPlants" id="TuG1812G0700001508.01.T01">
    <property type="protein sequence ID" value="TuG1812G0700001508.01.T01.cds463858"/>
    <property type="gene ID" value="TuG1812G0700001508.01"/>
</dbReference>
<dbReference type="Gramene" id="TuG1812G0700001508.01.T01">
    <property type="protein sequence ID" value="TuG1812G0700001508.01.T01.cds463858"/>
    <property type="gene ID" value="TuG1812G0700001508.01"/>
</dbReference>
<accession>A0A8R7R180</accession>
<dbReference type="Proteomes" id="UP000015106">
    <property type="component" value="Chromosome 7"/>
</dbReference>